<keyword evidence="2" id="KW-1185">Reference proteome</keyword>
<dbReference type="EMBL" id="SMKE01000050">
    <property type="protein sequence ID" value="TDC01463.1"/>
    <property type="molecule type" value="Genomic_DNA"/>
</dbReference>
<protein>
    <recommendedName>
        <fullName evidence="3">Molecular chaperone DnaJ</fullName>
    </recommendedName>
</protein>
<evidence type="ECO:0000313" key="1">
    <source>
        <dbReference type="EMBL" id="TDC01463.1"/>
    </source>
</evidence>
<evidence type="ECO:0000313" key="2">
    <source>
        <dbReference type="Proteomes" id="UP000295626"/>
    </source>
</evidence>
<gene>
    <name evidence="1" type="ORF">E1091_02860</name>
</gene>
<evidence type="ECO:0008006" key="3">
    <source>
        <dbReference type="Google" id="ProtNLM"/>
    </source>
</evidence>
<feature type="non-terminal residue" evidence="1">
    <location>
        <position position="179"/>
    </location>
</feature>
<organism evidence="1 2">
    <name type="scientific">Micromonospora fluostatini</name>
    <dbReference type="NCBI Taxonomy" id="1629071"/>
    <lineage>
        <taxon>Bacteria</taxon>
        <taxon>Bacillati</taxon>
        <taxon>Actinomycetota</taxon>
        <taxon>Actinomycetes</taxon>
        <taxon>Micromonosporales</taxon>
        <taxon>Micromonosporaceae</taxon>
        <taxon>Micromonospora</taxon>
    </lineage>
</organism>
<proteinExistence type="predicted"/>
<comment type="caution">
    <text evidence="1">The sequence shown here is derived from an EMBL/GenBank/DDBJ whole genome shotgun (WGS) entry which is preliminary data.</text>
</comment>
<reference evidence="1 2" key="1">
    <citation type="submission" date="2019-02" db="EMBL/GenBank/DDBJ databases">
        <title>Draft genome sequences of novel Actinobacteria.</title>
        <authorList>
            <person name="Sahin N."/>
            <person name="Ay H."/>
            <person name="Saygin H."/>
        </authorList>
    </citation>
    <scope>NUCLEOTIDE SEQUENCE [LARGE SCALE GENOMIC DNA]</scope>
    <source>
        <strain evidence="1 2">JCM 30529</strain>
    </source>
</reference>
<sequence length="179" mass="19509">MTAPPTVVVCAGCDGMTFRFDPCRCTHYGDRFLADGDRPSSGGQPAYRDCELCRGVGRIATPCHECRRSGRRRAELVLTVANLDTGAVASHRLTPGRLDPRRDRALGWVVDLPARVRDLAAAVGVAVTGPDPLPLVLPRAWSPDLPADRRHALEARALADQDRVPWRVLLGRCTEPEPV</sequence>
<dbReference type="Proteomes" id="UP000295626">
    <property type="component" value="Unassembled WGS sequence"/>
</dbReference>
<name>A0ABY2DLM5_9ACTN</name>
<accession>A0ABY2DLM5</accession>